<dbReference type="GO" id="GO:0032259">
    <property type="term" value="P:methylation"/>
    <property type="evidence" value="ECO:0007669"/>
    <property type="project" value="UniProtKB-KW"/>
</dbReference>
<protein>
    <recommendedName>
        <fullName evidence="7">Methyltransferase-like protein</fullName>
    </recommendedName>
</protein>
<dbReference type="InterPro" id="IPR029063">
    <property type="entry name" value="SAM-dependent_MTases_sf"/>
</dbReference>
<keyword evidence="2" id="KW-0489">Methyltransferase</keyword>
<dbReference type="Proteomes" id="UP000812966">
    <property type="component" value="Unassembled WGS sequence"/>
</dbReference>
<dbReference type="OrthoDB" id="417697at2759"/>
<evidence type="ECO:0000313" key="5">
    <source>
        <dbReference type="EMBL" id="KAG7563040.1"/>
    </source>
</evidence>
<organism evidence="5 6">
    <name type="scientific">Filobasidium floriforme</name>
    <dbReference type="NCBI Taxonomy" id="5210"/>
    <lineage>
        <taxon>Eukaryota</taxon>
        <taxon>Fungi</taxon>
        <taxon>Dikarya</taxon>
        <taxon>Basidiomycota</taxon>
        <taxon>Agaricomycotina</taxon>
        <taxon>Tremellomycetes</taxon>
        <taxon>Filobasidiales</taxon>
        <taxon>Filobasidiaceae</taxon>
        <taxon>Filobasidium</taxon>
    </lineage>
</organism>
<feature type="region of interest" description="Disordered" evidence="4">
    <location>
        <begin position="1"/>
        <end position="48"/>
    </location>
</feature>
<evidence type="ECO:0000256" key="3">
    <source>
        <dbReference type="ARBA" id="ARBA00022679"/>
    </source>
</evidence>
<dbReference type="PANTHER" id="PTHR22809:SF11">
    <property type="entry name" value="TRNA N(3)-METHYLCYTIDINE METHYLTRANSFERASE METTL2"/>
    <property type="match status" value="1"/>
</dbReference>
<reference evidence="5" key="1">
    <citation type="submission" date="2020-04" db="EMBL/GenBank/DDBJ databases">
        <title>Analysis of mating type loci in Filobasidium floriforme.</title>
        <authorList>
            <person name="Nowrousian M."/>
        </authorList>
    </citation>
    <scope>NUCLEOTIDE SEQUENCE</scope>
    <source>
        <strain evidence="5">CBS 6242</strain>
    </source>
</reference>
<feature type="region of interest" description="Disordered" evidence="4">
    <location>
        <begin position="424"/>
        <end position="449"/>
    </location>
</feature>
<evidence type="ECO:0000256" key="1">
    <source>
        <dbReference type="ARBA" id="ARBA00009725"/>
    </source>
</evidence>
<accession>A0A8K0JPF4</accession>
<evidence type="ECO:0000256" key="2">
    <source>
        <dbReference type="ARBA" id="ARBA00022603"/>
    </source>
</evidence>
<dbReference type="GO" id="GO:0052735">
    <property type="term" value="F:tRNA (cytidine-3-)-methyltransferase activity"/>
    <property type="evidence" value="ECO:0007669"/>
    <property type="project" value="TreeGrafter"/>
</dbReference>
<comment type="caution">
    <text evidence="5">The sequence shown here is derived from an EMBL/GenBank/DDBJ whole genome shotgun (WGS) entry which is preliminary data.</text>
</comment>
<dbReference type="Pfam" id="PF13489">
    <property type="entry name" value="Methyltransf_23"/>
    <property type="match status" value="1"/>
</dbReference>
<dbReference type="PANTHER" id="PTHR22809">
    <property type="entry name" value="METHYLTRANSFERASE-RELATED"/>
    <property type="match status" value="1"/>
</dbReference>
<dbReference type="AlphaFoldDB" id="A0A8K0JPF4"/>
<evidence type="ECO:0000313" key="6">
    <source>
        <dbReference type="Proteomes" id="UP000812966"/>
    </source>
</evidence>
<evidence type="ECO:0008006" key="7">
    <source>
        <dbReference type="Google" id="ProtNLM"/>
    </source>
</evidence>
<dbReference type="EMBL" id="JABELV010000021">
    <property type="protein sequence ID" value="KAG7563040.1"/>
    <property type="molecule type" value="Genomic_DNA"/>
</dbReference>
<proteinExistence type="inferred from homology"/>
<feature type="region of interest" description="Disordered" evidence="4">
    <location>
        <begin position="356"/>
        <end position="407"/>
    </location>
</feature>
<feature type="compositionally biased region" description="Polar residues" evidence="4">
    <location>
        <begin position="388"/>
        <end position="397"/>
    </location>
</feature>
<keyword evidence="3" id="KW-0808">Transferase</keyword>
<evidence type="ECO:0000256" key="4">
    <source>
        <dbReference type="SAM" id="MobiDB-lite"/>
    </source>
</evidence>
<feature type="compositionally biased region" description="Basic and acidic residues" evidence="4">
    <location>
        <begin position="1"/>
        <end position="10"/>
    </location>
</feature>
<feature type="compositionally biased region" description="Low complexity" evidence="4">
    <location>
        <begin position="237"/>
        <end position="250"/>
    </location>
</feature>
<name>A0A8K0JPF4_9TREE</name>
<dbReference type="SUPFAM" id="SSF53335">
    <property type="entry name" value="S-adenosyl-L-methionine-dependent methyltransferases"/>
    <property type="match status" value="1"/>
</dbReference>
<gene>
    <name evidence="5" type="ORF">FFLO_01472</name>
</gene>
<keyword evidence="6" id="KW-1185">Reference proteome</keyword>
<dbReference type="InterPro" id="IPR026113">
    <property type="entry name" value="METTL2/6/8-like"/>
</dbReference>
<dbReference type="Gene3D" id="3.40.50.150">
    <property type="entry name" value="Vaccinia Virus protein VP39"/>
    <property type="match status" value="1"/>
</dbReference>
<feature type="compositionally biased region" description="Low complexity" evidence="4">
    <location>
        <begin position="11"/>
        <end position="41"/>
    </location>
</feature>
<feature type="region of interest" description="Disordered" evidence="4">
    <location>
        <begin position="222"/>
        <end position="253"/>
    </location>
</feature>
<sequence length="532" mass="59005">MSESKADDHVVQPATAPAAPVDLAPPVTSQPTTTSTDETAPLNSTLDPEEIDRLKRVPFGSRYLTNPDDVYSFNAWDHVVPPPEWEAQAKQTLGIQREGKVSDEMKWAYNKKPSMYWNRFYDINKANFFKDRNWLRLEFPELLECAKADAGPKLVVEIGCGAGNTVFPLLAKNENPDLVVHACDYAPSAVELVKANSMYPVPEHGKGRLHSSVWDVTTPPVAIQKHNDNGNTDSHDPSSSSSAPASAASSLPEGVEPGTVDIAVMIFVMSALHPLEWQRAIANAYKMLKPNGLLFIRDYGRYDLAQLRIKKGRMLEENFYIRGDGTRVYFFEAAELSEMLTGAKDAYTPMDDAEPKVEVEGTDSGVATPGTEVDEAQSRAETPLFGAESSSAGTSRPSRLFRHQPDDLQVETDRMSKLALSVEAMDRPKASTTNPAEPLSTRFRTPGPQMGTLPRADFPTHQTPTLTQDETEAVPESAIGNPFVTPHEELGLPPMPLFRIDQLGVDRRMLVNRKRQLKMYRIWMQVKARKLV</sequence>
<comment type="similarity">
    <text evidence="1">Belongs to the methyltransferase superfamily. METL family.</text>
</comment>
<dbReference type="CDD" id="cd02440">
    <property type="entry name" value="AdoMet_MTases"/>
    <property type="match status" value="1"/>
</dbReference>
<feature type="compositionally biased region" description="Basic and acidic residues" evidence="4">
    <location>
        <begin position="225"/>
        <end position="236"/>
    </location>
</feature>